<dbReference type="InterPro" id="IPR018197">
    <property type="entry name" value="Glycerate_kinase_RE-like"/>
</dbReference>
<sequence length="381" mass="39462">MHIITAPDSFKGSLTASEVATAMIIGIKRVFPTAKIDKIPIADGGEGTVEALITATKGKFIETIVENPLGKPVKALWGILGDDSTAVIEMATASGLLLIAEKDRNVRLASTYGTGQLIKAALDQGADRIIIGIGGSATNDGGAGMASALGVRFFDAANQVLAKGGAALAKLDHIDMQKLDSRLIHTEILIASDVNNPLCGEKGASVVYGPQKGATPAIVKELDAALAHYNEIAKRDVGIDVNSMTGSGAAGGLGAGLILFTSGKMKNGIELILAALHFDNLIKNADLIITGEGHTDFQTAHGKAPVGIAQCAKKYHIPVICLSGALGNGAEEVLQQGISAITSVPPAPMTLENCMKNAKTLLENATERTCRLLQIGMQLKK</sequence>
<dbReference type="InterPro" id="IPR018193">
    <property type="entry name" value="Glyc_kinase_flavodox-like_fold"/>
</dbReference>
<dbReference type="Proteomes" id="UP000199662">
    <property type="component" value="Unassembled WGS sequence"/>
</dbReference>
<proteinExistence type="inferred from homology"/>
<evidence type="ECO:0000313" key="6">
    <source>
        <dbReference type="Proteomes" id="UP000199662"/>
    </source>
</evidence>
<name>A0A1H6WND2_9FIRM</name>
<dbReference type="InterPro" id="IPR004381">
    <property type="entry name" value="Glycerate_kinase"/>
</dbReference>
<protein>
    <submittedName>
        <fullName evidence="5">Glycerate kinase</fullName>
    </submittedName>
</protein>
<dbReference type="InterPro" id="IPR036129">
    <property type="entry name" value="Glycerate_kinase_sf"/>
</dbReference>
<keyword evidence="2 4" id="KW-0808">Transferase</keyword>
<organism evidence="5 6">
    <name type="scientific">Propionispira arboris</name>
    <dbReference type="NCBI Taxonomy" id="84035"/>
    <lineage>
        <taxon>Bacteria</taxon>
        <taxon>Bacillati</taxon>
        <taxon>Bacillota</taxon>
        <taxon>Negativicutes</taxon>
        <taxon>Selenomonadales</taxon>
        <taxon>Selenomonadaceae</taxon>
        <taxon>Propionispira</taxon>
    </lineage>
</organism>
<dbReference type="Pfam" id="PF02595">
    <property type="entry name" value="Gly_kinase"/>
    <property type="match status" value="1"/>
</dbReference>
<dbReference type="STRING" id="84035.SAMN05660742_10483"/>
<dbReference type="NCBIfam" id="TIGR00045">
    <property type="entry name" value="glycerate kinase"/>
    <property type="match status" value="1"/>
</dbReference>
<keyword evidence="3 4" id="KW-0418">Kinase</keyword>
<dbReference type="RefSeq" id="WP_091829855.1">
    <property type="nucleotide sequence ID" value="NZ_FNZK01000004.1"/>
</dbReference>
<dbReference type="PANTHER" id="PTHR21599:SF0">
    <property type="entry name" value="GLYCERATE KINASE"/>
    <property type="match status" value="1"/>
</dbReference>
<keyword evidence="6" id="KW-1185">Reference proteome</keyword>
<dbReference type="GO" id="GO:0008887">
    <property type="term" value="F:glycerate kinase activity"/>
    <property type="evidence" value="ECO:0007669"/>
    <property type="project" value="UniProtKB-UniRule"/>
</dbReference>
<evidence type="ECO:0000256" key="4">
    <source>
        <dbReference type="PIRNR" id="PIRNR006078"/>
    </source>
</evidence>
<dbReference type="PIRSF" id="PIRSF006078">
    <property type="entry name" value="GlxK"/>
    <property type="match status" value="1"/>
</dbReference>
<accession>A0A1H6WND2</accession>
<gene>
    <name evidence="5" type="ORF">SAMN05660742_10483</name>
</gene>
<dbReference type="EMBL" id="FNZK01000004">
    <property type="protein sequence ID" value="SEJ18549.1"/>
    <property type="molecule type" value="Genomic_DNA"/>
</dbReference>
<dbReference type="Gene3D" id="3.40.50.10350">
    <property type="entry name" value="Glycerate kinase, domain 1"/>
    <property type="match status" value="1"/>
</dbReference>
<evidence type="ECO:0000256" key="1">
    <source>
        <dbReference type="ARBA" id="ARBA00006284"/>
    </source>
</evidence>
<dbReference type="Gene3D" id="3.90.1510.10">
    <property type="entry name" value="Glycerate kinase, domain 2"/>
    <property type="match status" value="1"/>
</dbReference>
<reference evidence="5 6" key="1">
    <citation type="submission" date="2016-10" db="EMBL/GenBank/DDBJ databases">
        <authorList>
            <person name="de Groot N.N."/>
        </authorList>
    </citation>
    <scope>NUCLEOTIDE SEQUENCE [LARGE SCALE GENOMIC DNA]</scope>
    <source>
        <strain evidence="5 6">DSM 2179</strain>
    </source>
</reference>
<evidence type="ECO:0000313" key="5">
    <source>
        <dbReference type="EMBL" id="SEJ18549.1"/>
    </source>
</evidence>
<dbReference type="AlphaFoldDB" id="A0A1H6WND2"/>
<dbReference type="PANTHER" id="PTHR21599">
    <property type="entry name" value="GLYCERATE KINASE"/>
    <property type="match status" value="1"/>
</dbReference>
<comment type="similarity">
    <text evidence="1 4">Belongs to the glycerate kinase type-1 family.</text>
</comment>
<dbReference type="SUPFAM" id="SSF110738">
    <property type="entry name" value="Glycerate kinase I"/>
    <property type="match status" value="1"/>
</dbReference>
<dbReference type="GO" id="GO:0031388">
    <property type="term" value="P:organic acid phosphorylation"/>
    <property type="evidence" value="ECO:0007669"/>
    <property type="project" value="UniProtKB-UniRule"/>
</dbReference>
<evidence type="ECO:0000256" key="2">
    <source>
        <dbReference type="ARBA" id="ARBA00022679"/>
    </source>
</evidence>
<evidence type="ECO:0000256" key="3">
    <source>
        <dbReference type="ARBA" id="ARBA00022777"/>
    </source>
</evidence>